<comment type="caution">
    <text evidence="1">The sequence shown here is derived from an EMBL/GenBank/DDBJ whole genome shotgun (WGS) entry which is preliminary data.</text>
</comment>
<dbReference type="Pfam" id="PF13970">
    <property type="entry name" value="DUF4221"/>
    <property type="match status" value="1"/>
</dbReference>
<dbReference type="EMBL" id="JBHSAV010000053">
    <property type="protein sequence ID" value="MFC3977020.1"/>
    <property type="molecule type" value="Genomic_DNA"/>
</dbReference>
<protein>
    <submittedName>
        <fullName evidence="1">DUF4221 domain-containing protein</fullName>
    </submittedName>
</protein>
<organism evidence="1 2">
    <name type="scientific">Belliella kenyensis</name>
    <dbReference type="NCBI Taxonomy" id="1472724"/>
    <lineage>
        <taxon>Bacteria</taxon>
        <taxon>Pseudomonadati</taxon>
        <taxon>Bacteroidota</taxon>
        <taxon>Cytophagia</taxon>
        <taxon>Cytophagales</taxon>
        <taxon>Cyclobacteriaceae</taxon>
        <taxon>Belliella</taxon>
    </lineage>
</organism>
<gene>
    <name evidence="1" type="ORF">ACFOUP_11590</name>
</gene>
<dbReference type="Proteomes" id="UP001595766">
    <property type="component" value="Unassembled WGS sequence"/>
</dbReference>
<keyword evidence="2" id="KW-1185">Reference proteome</keyword>
<name>A0ABV8EP59_9BACT</name>
<proteinExistence type="predicted"/>
<dbReference type="PROSITE" id="PS51257">
    <property type="entry name" value="PROKAR_LIPOPROTEIN"/>
    <property type="match status" value="1"/>
</dbReference>
<evidence type="ECO:0000313" key="1">
    <source>
        <dbReference type="EMBL" id="MFC3977020.1"/>
    </source>
</evidence>
<dbReference type="InterPro" id="IPR025316">
    <property type="entry name" value="DUF4221"/>
</dbReference>
<accession>A0ABV8EP59</accession>
<dbReference type="SUPFAM" id="SSF101898">
    <property type="entry name" value="NHL repeat"/>
    <property type="match status" value="1"/>
</dbReference>
<evidence type="ECO:0000313" key="2">
    <source>
        <dbReference type="Proteomes" id="UP001595766"/>
    </source>
</evidence>
<dbReference type="RefSeq" id="WP_262916568.1">
    <property type="nucleotide sequence ID" value="NZ_JAKZGR010000002.1"/>
</dbReference>
<sequence length="383" mass="44644">MPEIKYLGLFISFLIFLSCVSKNVDFEDILTYRTESIIIPIDHTVVPNTLYMQYVDGELYWMSRDRRTVHIFDLKSKEFCLLFKYQEEGPDGLGSPLGFYVVNQDSLYFPVQHRLSLVNHRAELLRTYDFSSTQLIGPMSSRTRYSHQFTRLRDGILIGLNSGLVSKNLLNKSFLDSYYPFVIFDSVNEEIKDFPFRFDQKLFDNGANLIGCSYSGDKDDLYVITQYSDLIHHYNASTEETKIITLASSLVNNFSDTYFKSDPRNNSASENVRMIYRNSSNLGLLYDSHRGLIYRMGWKGEEIGKNFNFMKFSEFLPHFVVGVYDAETFELLAEFDLPRNKYLAHHYFVSEDGLNLFLNHPDDPEAKEDEINIEVFDFSKLKH</sequence>
<reference evidence="2" key="1">
    <citation type="journal article" date="2019" name="Int. J. Syst. Evol. Microbiol.">
        <title>The Global Catalogue of Microorganisms (GCM) 10K type strain sequencing project: providing services to taxonomists for standard genome sequencing and annotation.</title>
        <authorList>
            <consortium name="The Broad Institute Genomics Platform"/>
            <consortium name="The Broad Institute Genome Sequencing Center for Infectious Disease"/>
            <person name="Wu L."/>
            <person name="Ma J."/>
        </authorList>
    </citation>
    <scope>NUCLEOTIDE SEQUENCE [LARGE SCALE GENOMIC DNA]</scope>
    <source>
        <strain evidence="2">CECT 8551</strain>
    </source>
</reference>